<comment type="similarity">
    <text evidence="7">Belongs to the PI3/PI4-kinase family.</text>
</comment>
<dbReference type="SUPFAM" id="SSF54236">
    <property type="entry name" value="Ubiquitin-like"/>
    <property type="match status" value="1"/>
</dbReference>
<dbReference type="CDD" id="cd00872">
    <property type="entry name" value="PI3Ka_I"/>
    <property type="match status" value="1"/>
</dbReference>
<dbReference type="GO" id="GO:0009617">
    <property type="term" value="P:response to bacterium"/>
    <property type="evidence" value="ECO:0007669"/>
    <property type="project" value="UniProtKB-ARBA"/>
</dbReference>
<dbReference type="Pfam" id="PF00454">
    <property type="entry name" value="PI3_PI4_kinase"/>
    <property type="match status" value="1"/>
</dbReference>
<dbReference type="GO" id="GO:0005942">
    <property type="term" value="C:phosphatidylinositol 3-kinase complex"/>
    <property type="evidence" value="ECO:0007669"/>
    <property type="project" value="TreeGrafter"/>
</dbReference>
<evidence type="ECO:0000256" key="1">
    <source>
        <dbReference type="ARBA" id="ARBA00001498"/>
    </source>
</evidence>
<dbReference type="GO" id="GO:0043491">
    <property type="term" value="P:phosphatidylinositol 3-kinase/protein kinase B signal transduction"/>
    <property type="evidence" value="ECO:0007669"/>
    <property type="project" value="TreeGrafter"/>
</dbReference>
<feature type="domain" description="PI3K/PI4K catalytic" evidence="9">
    <location>
        <begin position="1385"/>
        <end position="1662"/>
    </location>
</feature>
<dbReference type="CDD" id="cd00891">
    <property type="entry name" value="PI3Kc"/>
    <property type="match status" value="1"/>
</dbReference>
<keyword evidence="4" id="KW-0547">Nucleotide-binding</keyword>
<dbReference type="PROSITE" id="PS00915">
    <property type="entry name" value="PI3_4_KINASE_1"/>
    <property type="match status" value="1"/>
</dbReference>
<dbReference type="Gene3D" id="2.60.40.150">
    <property type="entry name" value="C2 domain"/>
    <property type="match status" value="1"/>
</dbReference>
<dbReference type="GO" id="GO:0050920">
    <property type="term" value="P:regulation of chemotaxis"/>
    <property type="evidence" value="ECO:0007669"/>
    <property type="project" value="UniProtKB-ARBA"/>
</dbReference>
<feature type="domain" description="C2 PI3K-type" evidence="12">
    <location>
        <begin position="945"/>
        <end position="1114"/>
    </location>
</feature>
<dbReference type="GO" id="GO:0035005">
    <property type="term" value="F:1-phosphatidylinositol-4-phosphate 3-kinase activity"/>
    <property type="evidence" value="ECO:0007669"/>
    <property type="project" value="TreeGrafter"/>
</dbReference>
<evidence type="ECO:0000313" key="14">
    <source>
        <dbReference type="Proteomes" id="UP000695562"/>
    </source>
</evidence>
<feature type="compositionally biased region" description="Polar residues" evidence="8">
    <location>
        <begin position="1"/>
        <end position="26"/>
    </location>
</feature>
<feature type="compositionally biased region" description="Low complexity" evidence="8">
    <location>
        <begin position="259"/>
        <end position="372"/>
    </location>
</feature>
<dbReference type="GO" id="GO:0031267">
    <property type="term" value="F:small GTPase binding"/>
    <property type="evidence" value="ECO:0007669"/>
    <property type="project" value="UniProtKB-ARBA"/>
</dbReference>
<feature type="region of interest" description="Disordered" evidence="8">
    <location>
        <begin position="253"/>
        <end position="378"/>
    </location>
</feature>
<dbReference type="SMART" id="SM00145">
    <property type="entry name" value="PI3Ka"/>
    <property type="match status" value="1"/>
</dbReference>
<dbReference type="PROSITE" id="PS00916">
    <property type="entry name" value="PI3_4_KINASE_2"/>
    <property type="match status" value="1"/>
</dbReference>
<evidence type="ECO:0000256" key="5">
    <source>
        <dbReference type="ARBA" id="ARBA00022777"/>
    </source>
</evidence>
<comment type="catalytic activity">
    <reaction evidence="1">
        <text>a 1,2-diacyl-sn-glycero-3-phospho-(1D-myo-inositol) + ATP = a 1,2-diacyl-sn-glycero-3-phospho-(1D-myo-inositol-3-phosphate) + ADP + H(+)</text>
        <dbReference type="Rhea" id="RHEA:12709"/>
        <dbReference type="ChEBI" id="CHEBI:15378"/>
        <dbReference type="ChEBI" id="CHEBI:30616"/>
        <dbReference type="ChEBI" id="CHEBI:57880"/>
        <dbReference type="ChEBI" id="CHEBI:58088"/>
        <dbReference type="ChEBI" id="CHEBI:456216"/>
        <dbReference type="EC" id="2.7.1.137"/>
    </reaction>
</comment>
<evidence type="ECO:0000256" key="4">
    <source>
        <dbReference type="ARBA" id="ARBA00022741"/>
    </source>
</evidence>
<keyword evidence="3" id="KW-0808">Transferase</keyword>
<evidence type="ECO:0000256" key="2">
    <source>
        <dbReference type="ARBA" id="ARBA00012073"/>
    </source>
</evidence>
<dbReference type="InterPro" id="IPR035892">
    <property type="entry name" value="C2_domain_sf"/>
</dbReference>
<dbReference type="GO" id="GO:0016477">
    <property type="term" value="P:cell migration"/>
    <property type="evidence" value="ECO:0007669"/>
    <property type="project" value="TreeGrafter"/>
</dbReference>
<proteinExistence type="inferred from homology"/>
<feature type="domain" description="PI3K-RBD" evidence="11">
    <location>
        <begin position="696"/>
        <end position="809"/>
    </location>
</feature>
<feature type="compositionally biased region" description="Low complexity" evidence="8">
    <location>
        <begin position="890"/>
        <end position="902"/>
    </location>
</feature>
<dbReference type="InterPro" id="IPR002420">
    <property type="entry name" value="PI3K-type_C2_dom"/>
</dbReference>
<feature type="region of interest" description="Disordered" evidence="8">
    <location>
        <begin position="868"/>
        <end position="902"/>
    </location>
</feature>
<dbReference type="InterPro" id="IPR000403">
    <property type="entry name" value="PI3/4_kinase_cat_dom"/>
</dbReference>
<dbReference type="Gene3D" id="1.25.40.70">
    <property type="entry name" value="Phosphatidylinositol 3-kinase, accessory domain (PIK)"/>
    <property type="match status" value="1"/>
</dbReference>
<dbReference type="PROSITE" id="PS51547">
    <property type="entry name" value="C2_PI3K"/>
    <property type="match status" value="1"/>
</dbReference>
<feature type="compositionally biased region" description="Low complexity" evidence="8">
    <location>
        <begin position="102"/>
        <end position="158"/>
    </location>
</feature>
<reference evidence="13" key="1">
    <citation type="submission" date="2020-01" db="EMBL/GenBank/DDBJ databases">
        <title>Development of genomics and gene disruption for Polysphondylium violaceum indicates a role for the polyketide synthase stlB in stalk morphogenesis.</title>
        <authorList>
            <person name="Narita B."/>
            <person name="Kawabe Y."/>
            <person name="Kin K."/>
            <person name="Saito T."/>
            <person name="Gibbs R."/>
            <person name="Kuspa A."/>
            <person name="Muzny D."/>
            <person name="Queller D."/>
            <person name="Richards S."/>
            <person name="Strassman J."/>
            <person name="Sucgang R."/>
            <person name="Worley K."/>
            <person name="Schaap P."/>
        </authorList>
    </citation>
    <scope>NUCLEOTIDE SEQUENCE</scope>
    <source>
        <strain evidence="13">QSvi11</strain>
    </source>
</reference>
<evidence type="ECO:0000256" key="8">
    <source>
        <dbReference type="SAM" id="MobiDB-lite"/>
    </source>
</evidence>
<evidence type="ECO:0000256" key="7">
    <source>
        <dbReference type="PROSITE-ProRule" id="PRU00880"/>
    </source>
</evidence>
<dbReference type="GO" id="GO:0016303">
    <property type="term" value="F:1-phosphatidylinositol-3-kinase activity"/>
    <property type="evidence" value="ECO:0007669"/>
    <property type="project" value="UniProtKB-EC"/>
</dbReference>
<keyword evidence="5" id="KW-0418">Kinase</keyword>
<evidence type="ECO:0000259" key="10">
    <source>
        <dbReference type="PROSITE" id="PS51545"/>
    </source>
</evidence>
<feature type="compositionally biased region" description="Polar residues" evidence="8">
    <location>
        <begin position="868"/>
        <end position="889"/>
    </location>
</feature>
<dbReference type="InterPro" id="IPR018936">
    <property type="entry name" value="PI3/4_kinase_CS"/>
</dbReference>
<dbReference type="Pfam" id="PF00792">
    <property type="entry name" value="PI3K_C2"/>
    <property type="match status" value="1"/>
</dbReference>
<dbReference type="InterPro" id="IPR001263">
    <property type="entry name" value="PI3K_accessory_dom"/>
</dbReference>
<evidence type="ECO:0000259" key="9">
    <source>
        <dbReference type="PROSITE" id="PS50290"/>
    </source>
</evidence>
<dbReference type="SUPFAM" id="SSF48371">
    <property type="entry name" value="ARM repeat"/>
    <property type="match status" value="1"/>
</dbReference>
<evidence type="ECO:0000259" key="12">
    <source>
        <dbReference type="PROSITE" id="PS51547"/>
    </source>
</evidence>
<dbReference type="FunFam" id="3.30.1010.10:FF:000008">
    <property type="entry name" value="Phosphatidylinositol 4,5-bisphosphate 3-kinase catalytic subunit gamma"/>
    <property type="match status" value="1"/>
</dbReference>
<dbReference type="InterPro" id="IPR029071">
    <property type="entry name" value="Ubiquitin-like_domsf"/>
</dbReference>
<dbReference type="InterPro" id="IPR015433">
    <property type="entry name" value="PI3/4_kinase"/>
</dbReference>
<feature type="compositionally biased region" description="Low complexity" evidence="8">
    <location>
        <begin position="36"/>
        <end position="58"/>
    </location>
</feature>
<dbReference type="Gene3D" id="3.30.1010.10">
    <property type="entry name" value="Phosphatidylinositol 3-kinase Catalytic Subunit, Chain A, domain 4"/>
    <property type="match status" value="1"/>
</dbReference>
<name>A0A8J4PRU1_9MYCE</name>
<feature type="region of interest" description="Disordered" evidence="8">
    <location>
        <begin position="215"/>
        <end position="238"/>
    </location>
</feature>
<dbReference type="FunFam" id="1.10.1070.11:FF:000001">
    <property type="entry name" value="Phosphatidylinositol 4,5-bisphosphate 3-kinase catalytic subunit"/>
    <property type="match status" value="1"/>
</dbReference>
<dbReference type="PROSITE" id="PS50290">
    <property type="entry name" value="PI3_4_KINASE_3"/>
    <property type="match status" value="1"/>
</dbReference>
<dbReference type="EMBL" id="AJWJ01000301">
    <property type="protein sequence ID" value="KAF2072204.1"/>
    <property type="molecule type" value="Genomic_DNA"/>
</dbReference>
<dbReference type="InterPro" id="IPR036940">
    <property type="entry name" value="PI3/4_kinase_cat_sf"/>
</dbReference>
<dbReference type="SUPFAM" id="SSF49562">
    <property type="entry name" value="C2 domain (Calcium/lipid-binding domain, CaLB)"/>
    <property type="match status" value="1"/>
</dbReference>
<dbReference type="OrthoDB" id="67688at2759"/>
<dbReference type="SMART" id="SM00146">
    <property type="entry name" value="PI3Kc"/>
    <property type="match status" value="1"/>
</dbReference>
<dbReference type="Gene3D" id="3.10.20.770">
    <property type="match status" value="1"/>
</dbReference>
<dbReference type="GO" id="GO:0048015">
    <property type="term" value="P:phosphatidylinositol-mediated signaling"/>
    <property type="evidence" value="ECO:0007669"/>
    <property type="project" value="TreeGrafter"/>
</dbReference>
<dbReference type="SMART" id="SM00142">
    <property type="entry name" value="PI3K_C2"/>
    <property type="match status" value="1"/>
</dbReference>
<organism evidence="13 14">
    <name type="scientific">Polysphondylium violaceum</name>
    <dbReference type="NCBI Taxonomy" id="133409"/>
    <lineage>
        <taxon>Eukaryota</taxon>
        <taxon>Amoebozoa</taxon>
        <taxon>Evosea</taxon>
        <taxon>Eumycetozoa</taxon>
        <taxon>Dictyostelia</taxon>
        <taxon>Dictyosteliales</taxon>
        <taxon>Dictyosteliaceae</taxon>
        <taxon>Polysphondylium</taxon>
    </lineage>
</organism>
<dbReference type="PANTHER" id="PTHR10048">
    <property type="entry name" value="PHOSPHATIDYLINOSITOL KINASE"/>
    <property type="match status" value="1"/>
</dbReference>
<dbReference type="GO" id="GO:0005886">
    <property type="term" value="C:plasma membrane"/>
    <property type="evidence" value="ECO:0007669"/>
    <property type="project" value="TreeGrafter"/>
</dbReference>
<evidence type="ECO:0000313" key="13">
    <source>
        <dbReference type="EMBL" id="KAF2072204.1"/>
    </source>
</evidence>
<dbReference type="GO" id="GO:0032060">
    <property type="term" value="P:bleb assembly"/>
    <property type="evidence" value="ECO:0007669"/>
    <property type="project" value="UniProtKB-ARBA"/>
</dbReference>
<dbReference type="InterPro" id="IPR035448">
    <property type="entry name" value="PI3Kc"/>
</dbReference>
<evidence type="ECO:0000256" key="3">
    <source>
        <dbReference type="ARBA" id="ARBA00022679"/>
    </source>
</evidence>
<dbReference type="EC" id="2.7.1.137" evidence="2"/>
<feature type="region of interest" description="Disordered" evidence="8">
    <location>
        <begin position="1"/>
        <end position="200"/>
    </location>
</feature>
<dbReference type="PROSITE" id="PS51546">
    <property type="entry name" value="PI3K_RBD"/>
    <property type="match status" value="1"/>
</dbReference>
<protein>
    <recommendedName>
        <fullName evidence="2">phosphatidylinositol 3-kinase</fullName>
        <ecNumber evidence="2">2.7.1.137</ecNumber>
    </recommendedName>
</protein>
<dbReference type="GO" id="GO:0005737">
    <property type="term" value="C:cytoplasm"/>
    <property type="evidence" value="ECO:0007669"/>
    <property type="project" value="TreeGrafter"/>
</dbReference>
<dbReference type="Pfam" id="PF00613">
    <property type="entry name" value="PI3Ka"/>
    <property type="match status" value="1"/>
</dbReference>
<dbReference type="SUPFAM" id="SSF56112">
    <property type="entry name" value="Protein kinase-like (PK-like)"/>
    <property type="match status" value="1"/>
</dbReference>
<sequence length="1674" mass="183550">MITSEPTATATMNTKSGGSNGNIQKQQQEKDAISPLSLSSDHNILSSSPSISITKSGGNTPGSGGSSSGSFKKNSTIYNGPLPSLDDGSEFTIENKHHHSGSFSKSPNKPNGSNSNISISPCSASSLSVSISSDQQQSNSSSNNNNSGGSNSGSNSGSFKTPFDILDEAINSPLGNRNSTGSSGSGSSTSIGAGGGGNSSNSIATASTATISIQASASPFSSSESSPNTQSPTIDPKDTMNLLDLICNLPSIPTTHPKLANVKSSSTSTSPIMSPKSSSSPSSIKNSQSLSSSSIKNSPSNSSNSLVNNNSSNSSSSKSSTIASVAPTTKTTVSTNSTAAASSSSTVKKPTTTTTTTSSSTQPMPHTTTTTSYSQKLASEKAAATTSVVIPTASPPPVSMKSISTPTLNNLPTQQQQSPVDNHNNYNIRVKSKQYSMLNLNKKSVVEEFDSINHSPRLISPLVRGSISGSSPTLSPPPNNKPLVVKKTAESSRSIWRSTMASTKEDHIKVVFDIPSMGKRLIQKFSIDMSPNEIKTKMLEELGPEYATQADQYDLKVLSINHIVTNETLPLRRQLLMQACNISRLFPKLFLVAKDNGASNTSSSTLINSKTGLPLVNDSSTGSSSEPIDLKSHIQVELEIFELIGSSFARTLESGQEVVSFRRDFAQFRLSNFTSTRNDLSQMIYVLSEPMPLSIPSKITIMVLLPGDGKIVKRVDCDPNTTVKEVKTQIFKKFSMIDRTHTSNKTANDFVLKVTGFREYILSVSELGNLTNRQRFYPTGAGGDFAMIDYDYVRQCIGKGQLIELSLINNSILSQSQVEEKVSFIDKILETSDYDDYDEDIDHSSSQSLDELNFINIDHIQSNNSANNLVRDSFDSTNSSEASSPNLDHNSSNSNSNIQGGSGGIINNLSNNNINNNYPMTMGSMIGTQQFMANAIGSKLPINKVNRLFRVKTVGLRNINFNSNDEAKSKFIEKTPYVFVMIEIYFGGELIANPEYSSIIPVANFETLDFPDWERDVWTPFNISIKNLPRAARASFTVYVTSVSEVSESGMEDVVNKSIPIGWSNCQLIDHKGCLRTGPCAFKLWEDGRKANPIGTCVGNLAAKTPIMLLVEFESFIKPVVYVSPNIFDSSASSMSLNGNKVESPPKKLEPLEAKKLHSLIQADPLVKLSPEDKKLIYTYRHIYKSKPKALAKFLQSVNWIEPEQTIEAFKQMVDWAPLKPVQALEMLDAKFADETTRAYAVKCINSFTDAEFSDFLLQLTQVLKYEPYHNSDLTHILIQRALANRSRIGHFFFWFLKSEMHTPEIEERYGLLLEGYLRSCGSHRQELIKQNQVLKSLYQVAMQVKNTNGSSERRKVLGEGLSKIKFPDTFQLPLDPRWEAKGLIIDKCRYMDSKKLPLWLVFENVEPHAKPLTVIFKVGDDLRQDILTLQVLRIMDKFWKNSGMDLRLQPYKCIATGDGIGMLEVVLNANTIANINKDAGGTGALLEEKTLVNWLKECNPTELEFNKAVENFILSCAGYVVATYVMGIGDRHSDNIMMTKSGHLFHIDFGHFLGNYKKKYGFKRERAPFIFTPQYMAIVGGKDSENFKFFVNTCCSAFNILRKNTDLFLNLFQLMLSTGIPELQCAEDIDYLRKALAPDLTDDEAAEEFTKNIIVALNTKTVLLNDIFHGWAH</sequence>
<dbReference type="InterPro" id="IPR016024">
    <property type="entry name" value="ARM-type_fold"/>
</dbReference>
<dbReference type="Proteomes" id="UP000695562">
    <property type="component" value="Unassembled WGS sequence"/>
</dbReference>
<dbReference type="InterPro" id="IPR011009">
    <property type="entry name" value="Kinase-like_dom_sf"/>
</dbReference>
<evidence type="ECO:0000256" key="6">
    <source>
        <dbReference type="ARBA" id="ARBA00022840"/>
    </source>
</evidence>
<keyword evidence="14" id="KW-1185">Reference proteome</keyword>
<feature type="domain" description="PIK helical" evidence="10">
    <location>
        <begin position="1143"/>
        <end position="1320"/>
    </location>
</feature>
<dbReference type="PROSITE" id="PS51545">
    <property type="entry name" value="PIK_HELICAL"/>
    <property type="match status" value="1"/>
</dbReference>
<accession>A0A8J4PRU1</accession>
<feature type="compositionally biased region" description="Low complexity" evidence="8">
    <location>
        <begin position="175"/>
        <end position="191"/>
    </location>
</feature>
<dbReference type="GO" id="GO:0005524">
    <property type="term" value="F:ATP binding"/>
    <property type="evidence" value="ECO:0007669"/>
    <property type="project" value="UniProtKB-KW"/>
</dbReference>
<dbReference type="Pfam" id="PF00794">
    <property type="entry name" value="PI3K_rbd"/>
    <property type="match status" value="1"/>
</dbReference>
<evidence type="ECO:0000259" key="11">
    <source>
        <dbReference type="PROSITE" id="PS51546"/>
    </source>
</evidence>
<comment type="caution">
    <text evidence="13">The sequence shown here is derived from an EMBL/GenBank/DDBJ whole genome shotgun (WGS) entry which is preliminary data.</text>
</comment>
<dbReference type="PANTHER" id="PTHR10048:SF117">
    <property type="entry name" value="PHOSPHATIDYLINOSITOL 3-KINASE 2"/>
    <property type="match status" value="1"/>
</dbReference>
<dbReference type="InterPro" id="IPR042236">
    <property type="entry name" value="PI3K_accessory_sf"/>
</dbReference>
<dbReference type="InterPro" id="IPR000341">
    <property type="entry name" value="PI3K_Ras-bd_dom"/>
</dbReference>
<dbReference type="Gene3D" id="1.10.1070.11">
    <property type="entry name" value="Phosphatidylinositol 3-/4-kinase, catalytic domain"/>
    <property type="match status" value="1"/>
</dbReference>
<gene>
    <name evidence="13" type="ORF">CYY_006485</name>
</gene>
<dbReference type="CDD" id="cd08380">
    <property type="entry name" value="C2_PI3K_like"/>
    <property type="match status" value="1"/>
</dbReference>
<feature type="compositionally biased region" description="Low complexity" evidence="8">
    <location>
        <begin position="215"/>
        <end position="233"/>
    </location>
</feature>
<dbReference type="SMART" id="SM00144">
    <property type="entry name" value="PI3K_rbd"/>
    <property type="match status" value="1"/>
</dbReference>
<keyword evidence="6" id="KW-0067">ATP-binding</keyword>